<reference evidence="5" key="1">
    <citation type="journal article" date="2019" name="Int. J. Syst. Evol. Microbiol.">
        <title>The Global Catalogue of Microorganisms (GCM) 10K type strain sequencing project: providing services to taxonomists for standard genome sequencing and annotation.</title>
        <authorList>
            <consortium name="The Broad Institute Genomics Platform"/>
            <consortium name="The Broad Institute Genome Sequencing Center for Infectious Disease"/>
            <person name="Wu L."/>
            <person name="Ma J."/>
        </authorList>
    </citation>
    <scope>NUCLEOTIDE SEQUENCE [LARGE SCALE GENOMIC DNA]</scope>
    <source>
        <strain evidence="5">KACC 11407</strain>
    </source>
</reference>
<keyword evidence="1" id="KW-0472">Membrane</keyword>
<feature type="transmembrane region" description="Helical" evidence="1">
    <location>
        <begin position="24"/>
        <end position="44"/>
    </location>
</feature>
<dbReference type="PANTHER" id="PTHR34220:SF7">
    <property type="entry name" value="SENSOR HISTIDINE KINASE YPDA"/>
    <property type="match status" value="1"/>
</dbReference>
<dbReference type="EMBL" id="JBHSNM010000001">
    <property type="protein sequence ID" value="MFC5569646.1"/>
    <property type="molecule type" value="Genomic_DNA"/>
</dbReference>
<dbReference type="Pfam" id="PF06580">
    <property type="entry name" value="His_kinase"/>
    <property type="match status" value="1"/>
</dbReference>
<accession>A0ABW0SLA1</accession>
<feature type="domain" description="Signal transduction histidine kinase internal region" evidence="3">
    <location>
        <begin position="175"/>
        <end position="255"/>
    </location>
</feature>
<evidence type="ECO:0000313" key="5">
    <source>
        <dbReference type="Proteomes" id="UP001596036"/>
    </source>
</evidence>
<keyword evidence="4" id="KW-0808">Transferase</keyword>
<dbReference type="Gene3D" id="3.30.565.10">
    <property type="entry name" value="Histidine kinase-like ATPase, C-terminal domain"/>
    <property type="match status" value="1"/>
</dbReference>
<keyword evidence="5" id="KW-1185">Reference proteome</keyword>
<feature type="domain" description="Histidine kinase/HSP90-like ATPase" evidence="2">
    <location>
        <begin position="274"/>
        <end position="363"/>
    </location>
</feature>
<organism evidence="4 5">
    <name type="scientific">Lysobacter yangpyeongensis</name>
    <dbReference type="NCBI Taxonomy" id="346182"/>
    <lineage>
        <taxon>Bacteria</taxon>
        <taxon>Pseudomonadati</taxon>
        <taxon>Pseudomonadota</taxon>
        <taxon>Gammaproteobacteria</taxon>
        <taxon>Lysobacterales</taxon>
        <taxon>Lysobacteraceae</taxon>
        <taxon>Lysobacter</taxon>
    </lineage>
</organism>
<dbReference type="EC" id="2.7.13.3" evidence="4"/>
<name>A0ABW0SLA1_9GAMM</name>
<dbReference type="RefSeq" id="WP_386753837.1">
    <property type="nucleotide sequence ID" value="NZ_JBHSNM010000001.1"/>
</dbReference>
<protein>
    <submittedName>
        <fullName evidence="4">Sensor histidine kinase</fullName>
        <ecNumber evidence="4">2.7.13.3</ecNumber>
    </submittedName>
</protein>
<evidence type="ECO:0000259" key="2">
    <source>
        <dbReference type="Pfam" id="PF02518"/>
    </source>
</evidence>
<feature type="transmembrane region" description="Helical" evidence="1">
    <location>
        <begin position="89"/>
        <end position="115"/>
    </location>
</feature>
<dbReference type="InterPro" id="IPR050640">
    <property type="entry name" value="Bact_2-comp_sensor_kinase"/>
</dbReference>
<evidence type="ECO:0000313" key="4">
    <source>
        <dbReference type="EMBL" id="MFC5569646.1"/>
    </source>
</evidence>
<dbReference type="InterPro" id="IPR003594">
    <property type="entry name" value="HATPase_dom"/>
</dbReference>
<feature type="transmembrane region" description="Helical" evidence="1">
    <location>
        <begin position="56"/>
        <end position="77"/>
    </location>
</feature>
<keyword evidence="1" id="KW-1133">Transmembrane helix</keyword>
<dbReference type="InterPro" id="IPR010559">
    <property type="entry name" value="Sig_transdc_His_kin_internal"/>
</dbReference>
<dbReference type="PANTHER" id="PTHR34220">
    <property type="entry name" value="SENSOR HISTIDINE KINASE YPDA"/>
    <property type="match status" value="1"/>
</dbReference>
<comment type="caution">
    <text evidence="4">The sequence shown here is derived from an EMBL/GenBank/DDBJ whole genome shotgun (WGS) entry which is preliminary data.</text>
</comment>
<dbReference type="InterPro" id="IPR036890">
    <property type="entry name" value="HATPase_C_sf"/>
</dbReference>
<dbReference type="Pfam" id="PF02518">
    <property type="entry name" value="HATPase_c"/>
    <property type="match status" value="1"/>
</dbReference>
<evidence type="ECO:0000256" key="1">
    <source>
        <dbReference type="SAM" id="Phobius"/>
    </source>
</evidence>
<evidence type="ECO:0000259" key="3">
    <source>
        <dbReference type="Pfam" id="PF06580"/>
    </source>
</evidence>
<keyword evidence="1" id="KW-0812">Transmembrane</keyword>
<proteinExistence type="predicted"/>
<dbReference type="Proteomes" id="UP001596036">
    <property type="component" value="Unassembled WGS sequence"/>
</dbReference>
<dbReference type="GO" id="GO:0004673">
    <property type="term" value="F:protein histidine kinase activity"/>
    <property type="evidence" value="ECO:0007669"/>
    <property type="project" value="UniProtKB-EC"/>
</dbReference>
<keyword evidence="4" id="KW-0418">Kinase</keyword>
<dbReference type="SUPFAM" id="SSF55874">
    <property type="entry name" value="ATPase domain of HSP90 chaperone/DNA topoisomerase II/histidine kinase"/>
    <property type="match status" value="1"/>
</dbReference>
<sequence length="374" mass="41619">MTSSRNFLQAVPVLRRLDPLDRTMFALTLAVWAMHYAMRTFLSLMPGDTWIEPGSLVARTVASTIGIVLCLAIHVVLKKAGSNHPWRLLGYALALSFPASLLLTWSGEYVFRYFTDYYAMYPDRWMSGMELGETYKAYQWNFFAWCALYAAARNNAEVRRRDQQLAAATNAAQQAQLLALRLQVNPHFLFNTLNTLAGLIVLGRTSESEKMVLSLSRFLRYTLSRTPSQLTTLADEIGMLRQYLEIEAARFSDRLKVTWDVPSSCMQAMVPSLILLPLVENALKYGLGGSDRPVEIAIAAREEHGQLVLSVEDDGGSAHGSAGSGLGIGLSNARQRLAALYGDEGRLESAPLEHGWRSVIRVPWQEDMVLEPAA</sequence>
<gene>
    <name evidence="4" type="ORF">ACFPN1_06185</name>
</gene>